<keyword evidence="6" id="KW-1185">Reference proteome</keyword>
<evidence type="ECO:0000259" key="4">
    <source>
        <dbReference type="PROSITE" id="PS51764"/>
    </source>
</evidence>
<sequence length="208" mass="23195">MLKFIKRSPLLTFLLVLGGSIYGMQNIPVAVGAKAPTNGALKRLLQTGVPRNAVRWVFAPNGWSEEAHRFENYYPGSDKVDVVAFSAYNWGYCPKSDWKNWGNAADAFKPYVERMQKMAPGKPIFIAQTASTSYNKTGANSSDKDKWVNDAYTYLASVPGVQGIMYFNIDKECDWALYNDNGNKSDGYKTAVSNPAFTYVSPTEINRQ</sequence>
<gene>
    <name evidence="5" type="ORF">MiSe_33190</name>
</gene>
<dbReference type="RefSeq" id="WP_226582357.1">
    <property type="nucleotide sequence ID" value="NZ_BLAY01000047.1"/>
</dbReference>
<comment type="caution">
    <text evidence="5">The sequence shown here is derived from an EMBL/GenBank/DDBJ whole genome shotgun (WGS) entry which is preliminary data.</text>
</comment>
<evidence type="ECO:0000256" key="3">
    <source>
        <dbReference type="PROSITE-ProRule" id="PRU01100"/>
    </source>
</evidence>
<dbReference type="Proteomes" id="UP001050975">
    <property type="component" value="Unassembled WGS sequence"/>
</dbReference>
<dbReference type="InterPro" id="IPR022790">
    <property type="entry name" value="GH26_dom"/>
</dbReference>
<dbReference type="Gene3D" id="3.20.20.80">
    <property type="entry name" value="Glycosidases"/>
    <property type="match status" value="1"/>
</dbReference>
<dbReference type="GO" id="GO:0004553">
    <property type="term" value="F:hydrolase activity, hydrolyzing O-glycosyl compounds"/>
    <property type="evidence" value="ECO:0007669"/>
    <property type="project" value="InterPro"/>
</dbReference>
<reference evidence="5" key="1">
    <citation type="submission" date="2019-10" db="EMBL/GenBank/DDBJ databases">
        <title>Draft genome sequece of Microseira wollei NIES-4236.</title>
        <authorList>
            <person name="Yamaguchi H."/>
            <person name="Suzuki S."/>
            <person name="Kawachi M."/>
        </authorList>
    </citation>
    <scope>NUCLEOTIDE SEQUENCE</scope>
    <source>
        <strain evidence="5">NIES-4236</strain>
    </source>
</reference>
<comment type="similarity">
    <text evidence="3">Belongs to the glycosyl hydrolase 26 family.</text>
</comment>
<dbReference type="SUPFAM" id="SSF51445">
    <property type="entry name" value="(Trans)glycosidases"/>
    <property type="match status" value="1"/>
</dbReference>
<evidence type="ECO:0000313" key="5">
    <source>
        <dbReference type="EMBL" id="GET38561.1"/>
    </source>
</evidence>
<evidence type="ECO:0000256" key="2">
    <source>
        <dbReference type="ARBA" id="ARBA00023295"/>
    </source>
</evidence>
<dbReference type="PROSITE" id="PS51764">
    <property type="entry name" value="GH26"/>
    <property type="match status" value="1"/>
</dbReference>
<keyword evidence="1" id="KW-0378">Hydrolase</keyword>
<dbReference type="AlphaFoldDB" id="A0AAV3XD22"/>
<feature type="domain" description="GH26" evidence="4">
    <location>
        <begin position="52"/>
        <end position="200"/>
    </location>
</feature>
<name>A0AAV3XD22_9CYAN</name>
<organism evidence="5 6">
    <name type="scientific">Microseira wollei NIES-4236</name>
    <dbReference type="NCBI Taxonomy" id="2530354"/>
    <lineage>
        <taxon>Bacteria</taxon>
        <taxon>Bacillati</taxon>
        <taxon>Cyanobacteriota</taxon>
        <taxon>Cyanophyceae</taxon>
        <taxon>Oscillatoriophycideae</taxon>
        <taxon>Aerosakkonematales</taxon>
        <taxon>Aerosakkonemataceae</taxon>
        <taxon>Microseira</taxon>
    </lineage>
</organism>
<proteinExistence type="inferred from homology"/>
<evidence type="ECO:0000313" key="6">
    <source>
        <dbReference type="Proteomes" id="UP001050975"/>
    </source>
</evidence>
<dbReference type="InterPro" id="IPR017853">
    <property type="entry name" value="GH"/>
</dbReference>
<protein>
    <recommendedName>
        <fullName evidence="4">GH26 domain-containing protein</fullName>
    </recommendedName>
</protein>
<comment type="caution">
    <text evidence="3">Lacks conserved residue(s) required for the propagation of feature annotation.</text>
</comment>
<keyword evidence="2" id="KW-0326">Glycosidase</keyword>
<evidence type="ECO:0000256" key="1">
    <source>
        <dbReference type="ARBA" id="ARBA00022801"/>
    </source>
</evidence>
<dbReference type="EMBL" id="BLAY01000047">
    <property type="protein sequence ID" value="GET38561.1"/>
    <property type="molecule type" value="Genomic_DNA"/>
</dbReference>
<accession>A0AAV3XD22</accession>